<name>A0A1D1W4M3_RAMVA</name>
<dbReference type="EMBL" id="BDGG01000014">
    <property type="protein sequence ID" value="GAV07108.1"/>
    <property type="molecule type" value="Genomic_DNA"/>
</dbReference>
<feature type="coiled-coil region" evidence="4">
    <location>
        <begin position="534"/>
        <end position="561"/>
    </location>
</feature>
<dbReference type="GO" id="GO:0005634">
    <property type="term" value="C:nucleus"/>
    <property type="evidence" value="ECO:0007669"/>
    <property type="project" value="TreeGrafter"/>
</dbReference>
<dbReference type="PRINTS" id="PR00511">
    <property type="entry name" value="TEKTIN"/>
</dbReference>
<evidence type="ECO:0000256" key="5">
    <source>
        <dbReference type="SAM" id="MobiDB-lite"/>
    </source>
</evidence>
<comment type="subcellular location">
    <subcellularLocation>
        <location evidence="3">Cytoplasm</location>
        <location evidence="3">Cytoskeleton</location>
        <location evidence="3">Cilium axoneme</location>
    </subcellularLocation>
</comment>
<evidence type="ECO:0000313" key="7">
    <source>
        <dbReference type="Proteomes" id="UP000186922"/>
    </source>
</evidence>
<dbReference type="Proteomes" id="UP000186922">
    <property type="component" value="Unassembled WGS sequence"/>
</dbReference>
<dbReference type="GO" id="GO:0015630">
    <property type="term" value="C:microtubule cytoskeleton"/>
    <property type="evidence" value="ECO:0007669"/>
    <property type="project" value="UniProtKB-UniRule"/>
</dbReference>
<dbReference type="PANTHER" id="PTHR19960">
    <property type="entry name" value="TEKTIN"/>
    <property type="match status" value="1"/>
</dbReference>
<dbReference type="InterPro" id="IPR000435">
    <property type="entry name" value="Tektins"/>
</dbReference>
<dbReference type="GO" id="GO:0060294">
    <property type="term" value="P:cilium movement involved in cell motility"/>
    <property type="evidence" value="ECO:0007669"/>
    <property type="project" value="UniProtKB-UniRule"/>
</dbReference>
<dbReference type="GO" id="GO:0005930">
    <property type="term" value="C:axoneme"/>
    <property type="evidence" value="ECO:0007669"/>
    <property type="project" value="UniProtKB-SubCell"/>
</dbReference>
<evidence type="ECO:0000256" key="4">
    <source>
        <dbReference type="SAM" id="Coils"/>
    </source>
</evidence>
<evidence type="ECO:0000256" key="2">
    <source>
        <dbReference type="ARBA" id="ARBA00022490"/>
    </source>
</evidence>
<keyword evidence="3" id="KW-0969">Cilium</keyword>
<comment type="similarity">
    <text evidence="1 3">Belongs to the tektin family.</text>
</comment>
<keyword evidence="4" id="KW-0175">Coiled coil</keyword>
<comment type="caution">
    <text evidence="6">The sequence shown here is derived from an EMBL/GenBank/DDBJ whole genome shotgun (WGS) entry which is preliminary data.</text>
</comment>
<keyword evidence="7" id="KW-1185">Reference proteome</keyword>
<evidence type="ECO:0000313" key="6">
    <source>
        <dbReference type="EMBL" id="GAV07108.1"/>
    </source>
</evidence>
<dbReference type="GO" id="GO:0060271">
    <property type="term" value="P:cilium assembly"/>
    <property type="evidence" value="ECO:0007669"/>
    <property type="project" value="UniProtKB-UniRule"/>
</dbReference>
<sequence>MVGTEGPQMSTSSKATSNTRTDHTASTWGPTSPGSLQYFGTMNSHYTQLVGDSTRLNAFNRQAVPEGAITTSARDTSLLQHGSITTPKWSDRVAYGTYGPLTQSGVFPHTTEYQLAYNRGPLSPLQTVYPRSWTYKPHWSTPAMLNTGVLKEFPMPDRLRFNLEYANPDLLPPVAPTLPSTMKNVENLVSAKRDSSVPEWTLRDPYRVNLVDALRDDPTRLKVDALRKCQEENQVTDKRLADTRRKLNDRVNDVNYWRKEVVSETEKLEKEIRDVDLMKQRIDREIAELDAPLRVSLENTGIRRLKKSDNAVLYLDGVDYELTKEQDAIKNAQKAYRIMAASLQAQNGRNKVLLDDLYRDSSAKHTALSIDHKCYGMRFTSPEVRAYPGIEVYENTISTPNSWTQCSNTLVLRSQQTRKESTILRQEAKNLLTKTTNELWRIWSRVNEAFRVKINQLEDHSRQLHHRYTILNQEICDLIRDADLLKRNIEEKAKPLKLTQTRLQWRSNRPGYENCHDPAHTAMRDGLTEIHQTIATLSKQLKDTEATINNLNYAKVSLEHEIKTVSDSLHRDRDRCLAVRNAFPVCFRPCMSV</sequence>
<dbReference type="PANTHER" id="PTHR19960:SF11">
    <property type="entry name" value="TEKTIN"/>
    <property type="match status" value="1"/>
</dbReference>
<dbReference type="AlphaFoldDB" id="A0A1D1W4M3"/>
<dbReference type="Pfam" id="PF03148">
    <property type="entry name" value="Tektin"/>
    <property type="match status" value="1"/>
</dbReference>
<feature type="compositionally biased region" description="Polar residues" evidence="5">
    <location>
        <begin position="7"/>
        <end position="31"/>
    </location>
</feature>
<gene>
    <name evidence="6" type="primary">RvY_16984-1</name>
    <name evidence="6" type="synonym">RvY_16984.1</name>
    <name evidence="6" type="ORF">RvY_16984</name>
</gene>
<keyword evidence="2" id="KW-0963">Cytoplasm</keyword>
<organism evidence="6 7">
    <name type="scientific">Ramazzottius varieornatus</name>
    <name type="common">Water bear</name>
    <name type="synonym">Tardigrade</name>
    <dbReference type="NCBI Taxonomy" id="947166"/>
    <lineage>
        <taxon>Eukaryota</taxon>
        <taxon>Metazoa</taxon>
        <taxon>Ecdysozoa</taxon>
        <taxon>Tardigrada</taxon>
        <taxon>Eutardigrada</taxon>
        <taxon>Parachela</taxon>
        <taxon>Hypsibioidea</taxon>
        <taxon>Ramazzottiidae</taxon>
        <taxon>Ramazzottius</taxon>
    </lineage>
</organism>
<evidence type="ECO:0000256" key="1">
    <source>
        <dbReference type="ARBA" id="ARBA00007209"/>
    </source>
</evidence>
<accession>A0A1D1W4M3</accession>
<keyword evidence="3" id="KW-0282">Flagellum</keyword>
<protein>
    <recommendedName>
        <fullName evidence="3">Tektin</fullName>
    </recommendedName>
</protein>
<proteinExistence type="inferred from homology"/>
<feature type="region of interest" description="Disordered" evidence="5">
    <location>
        <begin position="1"/>
        <end position="31"/>
    </location>
</feature>
<evidence type="ECO:0000256" key="3">
    <source>
        <dbReference type="RuleBase" id="RU367040"/>
    </source>
</evidence>
<keyword evidence="3" id="KW-0966">Cell projection</keyword>
<dbReference type="InterPro" id="IPR048256">
    <property type="entry name" value="Tektin-like"/>
</dbReference>
<dbReference type="OrthoDB" id="9886517at2759"/>
<reference evidence="6 7" key="1">
    <citation type="journal article" date="2016" name="Nat. Commun.">
        <title>Extremotolerant tardigrade genome and improved radiotolerance of human cultured cells by tardigrade-unique protein.</title>
        <authorList>
            <person name="Hashimoto T."/>
            <person name="Horikawa D.D."/>
            <person name="Saito Y."/>
            <person name="Kuwahara H."/>
            <person name="Kozuka-Hata H."/>
            <person name="Shin-I T."/>
            <person name="Minakuchi Y."/>
            <person name="Ohishi K."/>
            <person name="Motoyama A."/>
            <person name="Aizu T."/>
            <person name="Enomoto A."/>
            <person name="Kondo K."/>
            <person name="Tanaka S."/>
            <person name="Hara Y."/>
            <person name="Koshikawa S."/>
            <person name="Sagara H."/>
            <person name="Miura T."/>
            <person name="Yokobori S."/>
            <person name="Miyagawa K."/>
            <person name="Suzuki Y."/>
            <person name="Kubo T."/>
            <person name="Oyama M."/>
            <person name="Kohara Y."/>
            <person name="Fujiyama A."/>
            <person name="Arakawa K."/>
            <person name="Katayama T."/>
            <person name="Toyoda A."/>
            <person name="Kunieda T."/>
        </authorList>
    </citation>
    <scope>NUCLEOTIDE SEQUENCE [LARGE SCALE GENOMIC DNA]</scope>
    <source>
        <strain evidence="6 7">YOKOZUNA-1</strain>
    </source>
</reference>
<dbReference type="STRING" id="947166.A0A1D1W4M3"/>
<feature type="coiled-coil region" evidence="4">
    <location>
        <begin position="226"/>
        <end position="288"/>
    </location>
</feature>